<comment type="similarity">
    <text evidence="1">Belongs to the UPF0111 family.</text>
</comment>
<organism evidence="2 3">
    <name type="scientific">Enterococcus canintestini</name>
    <dbReference type="NCBI Taxonomy" id="317010"/>
    <lineage>
        <taxon>Bacteria</taxon>
        <taxon>Bacillati</taxon>
        <taxon>Bacillota</taxon>
        <taxon>Bacilli</taxon>
        <taxon>Lactobacillales</taxon>
        <taxon>Enterococcaceae</taxon>
        <taxon>Enterococcus</taxon>
    </lineage>
</organism>
<dbReference type="PANTHER" id="PTHR37298:SF1">
    <property type="entry name" value="UPF0111 PROTEIN YKAA"/>
    <property type="match status" value="1"/>
</dbReference>
<comment type="caution">
    <text evidence="2">The sequence shown here is derived from an EMBL/GenBank/DDBJ whole genome shotgun (WGS) entry which is preliminary data.</text>
</comment>
<dbReference type="AlphaFoldDB" id="A0A267HSB0"/>
<gene>
    <name evidence="2" type="ORF">AKL21_08025</name>
</gene>
<dbReference type="InterPro" id="IPR038078">
    <property type="entry name" value="PhoU-like_sf"/>
</dbReference>
<evidence type="ECO:0000313" key="3">
    <source>
        <dbReference type="Proteomes" id="UP000216797"/>
    </source>
</evidence>
<dbReference type="Gene3D" id="1.20.58.220">
    <property type="entry name" value="Phosphate transport system protein phou homolog 2, domain 2"/>
    <property type="match status" value="1"/>
</dbReference>
<dbReference type="Proteomes" id="UP000216797">
    <property type="component" value="Unassembled WGS sequence"/>
</dbReference>
<proteinExistence type="inferred from homology"/>
<name>A0A267HSB0_9ENTE</name>
<dbReference type="InterPro" id="IPR052912">
    <property type="entry name" value="UPF0111_domain"/>
</dbReference>
<accession>A0A267HSB0</accession>
<dbReference type="EMBL" id="LHUG01000006">
    <property type="protein sequence ID" value="PAB00430.1"/>
    <property type="molecule type" value="Genomic_DNA"/>
</dbReference>
<reference evidence="2 3" key="1">
    <citation type="submission" date="2015-08" db="EMBL/GenBank/DDBJ databases">
        <title>Enterococcus genome sequence.</title>
        <authorList>
            <person name="Acedo J.Z."/>
            <person name="Vederas J.C."/>
        </authorList>
    </citation>
    <scope>NUCLEOTIDE SEQUENCE [LARGE SCALE GENOMIC DNA]</scope>
    <source>
        <strain evidence="2 3">49</strain>
    </source>
</reference>
<evidence type="ECO:0000256" key="1">
    <source>
        <dbReference type="ARBA" id="ARBA00008591"/>
    </source>
</evidence>
<sequence length="207" mass="23666">MARRKQYDFLDAMAHLTKNAAAAAEVLVQLVKNYSAENLITEAEKIHDLEKEGDKIVTELTNELYDAFITPIDREDILIIAERIDDILDGINALTYLFENLAITKMRPQTDEFAQLVLVAANGVHTAMLEFPKFKHSKTLKKMIDEVNRVESESDRLYSKLKKGLFTEETDLLEIIKWKDVYDRFEQIVNATEAAVDIIDGMVIKNT</sequence>
<dbReference type="Pfam" id="PF01865">
    <property type="entry name" value="PhoU_div"/>
    <property type="match status" value="1"/>
</dbReference>
<dbReference type="InterPro" id="IPR018445">
    <property type="entry name" value="Put_Phosphate_transp_reg"/>
</dbReference>
<evidence type="ECO:0000313" key="2">
    <source>
        <dbReference type="EMBL" id="PAB00430.1"/>
    </source>
</evidence>
<keyword evidence="3" id="KW-1185">Reference proteome</keyword>
<protein>
    <submittedName>
        <fullName evidence="2">Phosphate transport regulator</fullName>
    </submittedName>
</protein>
<dbReference type="RefSeq" id="WP_095006700.1">
    <property type="nucleotide sequence ID" value="NZ_LHUG01000006.1"/>
</dbReference>
<dbReference type="PANTHER" id="PTHR37298">
    <property type="entry name" value="UPF0111 PROTEIN YKAA"/>
    <property type="match status" value="1"/>
</dbReference>